<dbReference type="InterPro" id="IPR032466">
    <property type="entry name" value="Metal_Hydrolase"/>
</dbReference>
<dbReference type="CDD" id="cd01296">
    <property type="entry name" value="Imidazolone-5PH"/>
    <property type="match status" value="1"/>
</dbReference>
<keyword evidence="7" id="KW-0408">Iron</keyword>
<dbReference type="InterPro" id="IPR005920">
    <property type="entry name" value="HutI"/>
</dbReference>
<evidence type="ECO:0000256" key="7">
    <source>
        <dbReference type="ARBA" id="ARBA00023004"/>
    </source>
</evidence>
<evidence type="ECO:0000256" key="3">
    <source>
        <dbReference type="ARBA" id="ARBA00022723"/>
    </source>
</evidence>
<keyword evidence="3" id="KW-0479">Metal-binding</keyword>
<accession>A0A381R5X6</accession>
<dbReference type="NCBIfam" id="TIGR01224">
    <property type="entry name" value="hutI"/>
    <property type="match status" value="1"/>
</dbReference>
<dbReference type="InterPro" id="IPR011059">
    <property type="entry name" value="Metal-dep_hydrolase_composite"/>
</dbReference>
<evidence type="ECO:0000256" key="5">
    <source>
        <dbReference type="ARBA" id="ARBA00022808"/>
    </source>
</evidence>
<dbReference type="InterPro" id="IPR006680">
    <property type="entry name" value="Amidohydro-rel"/>
</dbReference>
<dbReference type="Pfam" id="PF01979">
    <property type="entry name" value="Amidohydro_1"/>
    <property type="match status" value="1"/>
</dbReference>
<protein>
    <recommendedName>
        <fullName evidence="2">imidazolonepropionase</fullName>
        <ecNumber evidence="2">3.5.2.7</ecNumber>
    </recommendedName>
</protein>
<evidence type="ECO:0000256" key="2">
    <source>
        <dbReference type="ARBA" id="ARBA00012864"/>
    </source>
</evidence>
<evidence type="ECO:0000256" key="6">
    <source>
        <dbReference type="ARBA" id="ARBA00022833"/>
    </source>
</evidence>
<evidence type="ECO:0000256" key="4">
    <source>
        <dbReference type="ARBA" id="ARBA00022801"/>
    </source>
</evidence>
<dbReference type="FunFam" id="3.20.20.140:FF:000007">
    <property type="entry name" value="Imidazolonepropionase"/>
    <property type="match status" value="1"/>
</dbReference>
<dbReference type="PANTHER" id="PTHR42752:SF1">
    <property type="entry name" value="IMIDAZOLONEPROPIONASE-RELATED"/>
    <property type="match status" value="1"/>
</dbReference>
<keyword evidence="6" id="KW-0862">Zinc</keyword>
<reference evidence="9" key="1">
    <citation type="submission" date="2018-05" db="EMBL/GenBank/DDBJ databases">
        <authorList>
            <person name="Lanie J.A."/>
            <person name="Ng W.-L."/>
            <person name="Kazmierczak K.M."/>
            <person name="Andrzejewski T.M."/>
            <person name="Davidsen T.M."/>
            <person name="Wayne K.J."/>
            <person name="Tettelin H."/>
            <person name="Glass J.I."/>
            <person name="Rusch D."/>
            <person name="Podicherti R."/>
            <person name="Tsui H.-C.T."/>
            <person name="Winkler M.E."/>
        </authorList>
    </citation>
    <scope>NUCLEOTIDE SEQUENCE</scope>
</reference>
<keyword evidence="4" id="KW-0378">Hydrolase</keyword>
<dbReference type="PANTHER" id="PTHR42752">
    <property type="entry name" value="IMIDAZOLONEPROPIONASE"/>
    <property type="match status" value="1"/>
</dbReference>
<dbReference type="GO" id="GO:0005737">
    <property type="term" value="C:cytoplasm"/>
    <property type="evidence" value="ECO:0007669"/>
    <property type="project" value="InterPro"/>
</dbReference>
<name>A0A381R5X6_9ZZZZ</name>
<keyword evidence="5" id="KW-0369">Histidine metabolism</keyword>
<dbReference type="EMBL" id="UINC01001691">
    <property type="protein sequence ID" value="SUZ86614.1"/>
    <property type="molecule type" value="Genomic_DNA"/>
</dbReference>
<dbReference type="Gene3D" id="2.30.40.10">
    <property type="entry name" value="Urease, subunit C, domain 1"/>
    <property type="match status" value="1"/>
</dbReference>
<dbReference type="HAMAP" id="MF_00372">
    <property type="entry name" value="HutI"/>
    <property type="match status" value="1"/>
</dbReference>
<evidence type="ECO:0000256" key="1">
    <source>
        <dbReference type="ARBA" id="ARBA00005023"/>
    </source>
</evidence>
<dbReference type="SUPFAM" id="SSF51556">
    <property type="entry name" value="Metallo-dependent hydrolases"/>
    <property type="match status" value="1"/>
</dbReference>
<evidence type="ECO:0000313" key="9">
    <source>
        <dbReference type="EMBL" id="SUZ86614.1"/>
    </source>
</evidence>
<feature type="domain" description="Amidohydrolase-related" evidence="8">
    <location>
        <begin position="57"/>
        <end position="381"/>
    </location>
</feature>
<sequence>MLATMDERERNTLPYGEITDGAAAISGDRIEWIGAMSELSSGLREGAANILDAKGRWVTPGLIDCHTHLVFAGNRAREFEMRLQGTSYEEIARGGGGIASTVTATRTATDEELFSGASKRLSTLGSFGVTTVEVKSGYGLDVETELRMLRVARGLGVEHPVTVRTTFLGAHALAPEYAGDRSGYIDLVCETMIPKLIDEGLADGIDAFCEGIAFTPEECERVFAVGTQHGLPIRVHADQLSDSGGAALAARVGAMSADHLEYASEDGIQAMANSGTSAVLLPGAFYFLGEEQVPPVDALRLHGVPIAIATDLNPGSSPINSPLTAMNMACVLFGLSPEEALCGMTRNAAKVLGMSGDRGVLRAGSCADLVVWDIDHPSELSYWIGGNPCDAVVQAGTLRSY</sequence>
<gene>
    <name evidence="9" type="ORF">METZ01_LOCUS39468</name>
</gene>
<organism evidence="9">
    <name type="scientific">marine metagenome</name>
    <dbReference type="NCBI Taxonomy" id="408172"/>
    <lineage>
        <taxon>unclassified sequences</taxon>
        <taxon>metagenomes</taxon>
        <taxon>ecological metagenomes</taxon>
    </lineage>
</organism>
<dbReference type="AlphaFoldDB" id="A0A381R5X6"/>
<dbReference type="SUPFAM" id="SSF51338">
    <property type="entry name" value="Composite domain of metallo-dependent hydrolases"/>
    <property type="match status" value="1"/>
</dbReference>
<dbReference type="Gene3D" id="3.20.20.140">
    <property type="entry name" value="Metal-dependent hydrolases"/>
    <property type="match status" value="1"/>
</dbReference>
<dbReference type="GO" id="GO:0046872">
    <property type="term" value="F:metal ion binding"/>
    <property type="evidence" value="ECO:0007669"/>
    <property type="project" value="UniProtKB-KW"/>
</dbReference>
<dbReference type="GO" id="GO:0019556">
    <property type="term" value="P:L-histidine catabolic process to glutamate and formamide"/>
    <property type="evidence" value="ECO:0007669"/>
    <property type="project" value="InterPro"/>
</dbReference>
<proteinExistence type="inferred from homology"/>
<dbReference type="GO" id="GO:0050480">
    <property type="term" value="F:imidazolonepropionase activity"/>
    <property type="evidence" value="ECO:0007669"/>
    <property type="project" value="UniProtKB-EC"/>
</dbReference>
<evidence type="ECO:0000259" key="8">
    <source>
        <dbReference type="Pfam" id="PF01979"/>
    </source>
</evidence>
<comment type="pathway">
    <text evidence="1">Amino-acid degradation.</text>
</comment>
<dbReference type="EC" id="3.5.2.7" evidence="2"/>